<dbReference type="RefSeq" id="XP_067691905.1">
    <property type="nucleotide sequence ID" value="XM_067835339.1"/>
</dbReference>
<gene>
    <name evidence="2" type="ORF">CUR178_03608</name>
</gene>
<dbReference type="EMBL" id="JAFHKP010000027">
    <property type="protein sequence ID" value="KAG5475894.1"/>
    <property type="molecule type" value="Genomic_DNA"/>
</dbReference>
<organism evidence="2 3">
    <name type="scientific">Leishmania enriettii</name>
    <dbReference type="NCBI Taxonomy" id="5663"/>
    <lineage>
        <taxon>Eukaryota</taxon>
        <taxon>Discoba</taxon>
        <taxon>Euglenozoa</taxon>
        <taxon>Kinetoplastea</taxon>
        <taxon>Metakinetoplastina</taxon>
        <taxon>Trypanosomatida</taxon>
        <taxon>Trypanosomatidae</taxon>
        <taxon>Leishmaniinae</taxon>
        <taxon>Leishmania</taxon>
    </lineage>
</organism>
<comment type="caution">
    <text evidence="2">The sequence shown here is derived from an EMBL/GenBank/DDBJ whole genome shotgun (WGS) entry which is preliminary data.</text>
</comment>
<feature type="region of interest" description="Disordered" evidence="1">
    <location>
        <begin position="1"/>
        <end position="23"/>
    </location>
</feature>
<protein>
    <submittedName>
        <fullName evidence="2">Uncharacterized protein</fullName>
    </submittedName>
</protein>
<evidence type="ECO:0000313" key="3">
    <source>
        <dbReference type="Proteomes" id="UP000674179"/>
    </source>
</evidence>
<evidence type="ECO:0000313" key="2">
    <source>
        <dbReference type="EMBL" id="KAG5475894.1"/>
    </source>
</evidence>
<dbReference type="OrthoDB" id="273760at2759"/>
<keyword evidence="3" id="KW-1185">Reference proteome</keyword>
<feature type="compositionally biased region" description="Low complexity" evidence="1">
    <location>
        <begin position="238"/>
        <end position="262"/>
    </location>
</feature>
<name>A0A836KH57_LEIEN</name>
<proteinExistence type="predicted"/>
<reference evidence="2 3" key="1">
    <citation type="submission" date="2021-02" db="EMBL/GenBank/DDBJ databases">
        <title>Leishmania (Mundinia) enrietti genome sequencing and assembly.</title>
        <authorList>
            <person name="Almutairi H."/>
            <person name="Gatherer D."/>
        </authorList>
    </citation>
    <scope>NUCLEOTIDE SEQUENCE [LARGE SCALE GENOMIC DNA]</scope>
    <source>
        <strain evidence="2">CUR178</strain>
    </source>
</reference>
<feature type="region of interest" description="Disordered" evidence="1">
    <location>
        <begin position="234"/>
        <end position="304"/>
    </location>
</feature>
<sequence>MQKTKAPLPPPPRRVRRAASQTKDTSLDTYFSTNLILRLSGAALISHQLLQVKDCLNDIRMAVITADDSLKAISTNSCVRPPSLRDGATNGGDDVESLAFASKVLSKLTQEEAKQDAFYAKLGETATVRAEMQRVSRDVTLQNYKQQVECRLASSMTDSRLPSQLRRSSLPPQEHQMLLNPYSATRRQLLNMAPTASSNGNRAFPSANKSAAALNSYTPMPATIATPYRSAAFSAATQQQQQQQQQLHSAPASRRGSAAALRPQPAQTPQPVTHGAHGHTRSPQRVNATDGLHIVDSKQKLNRN</sequence>
<feature type="compositionally biased region" description="Basic and acidic residues" evidence="1">
    <location>
        <begin position="293"/>
        <end position="304"/>
    </location>
</feature>
<dbReference type="Proteomes" id="UP000674179">
    <property type="component" value="Chromosome 27"/>
</dbReference>
<dbReference type="AlphaFoldDB" id="A0A836KH57"/>
<dbReference type="KEGG" id="lenr:94170849"/>
<evidence type="ECO:0000256" key="1">
    <source>
        <dbReference type="SAM" id="MobiDB-lite"/>
    </source>
</evidence>
<accession>A0A836KH57</accession>
<dbReference type="GeneID" id="94170849"/>